<evidence type="ECO:0000313" key="2">
    <source>
        <dbReference type="EMBL" id="KAF5344167.1"/>
    </source>
</evidence>
<dbReference type="InterPro" id="IPR038922">
    <property type="entry name" value="HYPK_UBA"/>
</dbReference>
<proteinExistence type="predicted"/>
<dbReference type="CDD" id="cd14361">
    <property type="entry name" value="UBA_HYPK"/>
    <property type="match status" value="1"/>
</dbReference>
<accession>A0A8H5CP71</accession>
<dbReference type="OrthoDB" id="285219at2759"/>
<name>A0A8H5CP71_9AGAR</name>
<evidence type="ECO:0000259" key="1">
    <source>
        <dbReference type="Pfam" id="PF19026"/>
    </source>
</evidence>
<organism evidence="2 3">
    <name type="scientific">Leucocoprinus leucothites</name>
    <dbReference type="NCBI Taxonomy" id="201217"/>
    <lineage>
        <taxon>Eukaryota</taxon>
        <taxon>Fungi</taxon>
        <taxon>Dikarya</taxon>
        <taxon>Basidiomycota</taxon>
        <taxon>Agaricomycotina</taxon>
        <taxon>Agaricomycetes</taxon>
        <taxon>Agaricomycetidae</taxon>
        <taxon>Agaricales</taxon>
        <taxon>Agaricineae</taxon>
        <taxon>Agaricaceae</taxon>
        <taxon>Leucocoprinus</taxon>
    </lineage>
</organism>
<dbReference type="Gene3D" id="1.10.8.10">
    <property type="entry name" value="DNA helicase RuvA subunit, C-terminal domain"/>
    <property type="match status" value="1"/>
</dbReference>
<comment type="caution">
    <text evidence="2">The sequence shown here is derived from an EMBL/GenBank/DDBJ whole genome shotgun (WGS) entry which is preliminary data.</text>
</comment>
<dbReference type="Proteomes" id="UP000559027">
    <property type="component" value="Unassembled WGS sequence"/>
</dbReference>
<protein>
    <recommendedName>
        <fullName evidence="1">Nascent polypeptide-associated complex subunit alpha-like UBA domain-containing protein</fullName>
    </recommendedName>
</protein>
<gene>
    <name evidence="2" type="ORF">D9756_011406</name>
</gene>
<sequence length="104" mass="11448">MSRSNGRPEPEVIMNFADGLSYVKARVEDAYRAGGILEKQPPKPPRDPRLAALKREDVDLVVHEFEITRAQAEKALLENGGDVGRTIRALITPTFSDNIGTESS</sequence>
<evidence type="ECO:0000313" key="3">
    <source>
        <dbReference type="Proteomes" id="UP000559027"/>
    </source>
</evidence>
<keyword evidence="3" id="KW-1185">Reference proteome</keyword>
<dbReference type="EMBL" id="JAACJO010000072">
    <property type="protein sequence ID" value="KAF5344167.1"/>
    <property type="molecule type" value="Genomic_DNA"/>
</dbReference>
<feature type="domain" description="Nascent polypeptide-associated complex subunit alpha-like UBA" evidence="1">
    <location>
        <begin position="53"/>
        <end position="91"/>
    </location>
</feature>
<dbReference type="InterPro" id="IPR044034">
    <property type="entry name" value="NAC-like_UBA"/>
</dbReference>
<reference evidence="2 3" key="1">
    <citation type="journal article" date="2020" name="ISME J.">
        <title>Uncovering the hidden diversity of litter-decomposition mechanisms in mushroom-forming fungi.</title>
        <authorList>
            <person name="Floudas D."/>
            <person name="Bentzer J."/>
            <person name="Ahren D."/>
            <person name="Johansson T."/>
            <person name="Persson P."/>
            <person name="Tunlid A."/>
        </authorList>
    </citation>
    <scope>NUCLEOTIDE SEQUENCE [LARGE SCALE GENOMIC DNA]</scope>
    <source>
        <strain evidence="2 3">CBS 146.42</strain>
    </source>
</reference>
<dbReference type="Pfam" id="PF19026">
    <property type="entry name" value="UBA_HYPK"/>
    <property type="match status" value="1"/>
</dbReference>
<dbReference type="AlphaFoldDB" id="A0A8H5CP71"/>